<dbReference type="OrthoDB" id="5690349at2"/>
<dbReference type="AlphaFoldDB" id="A0A1V3IMD3"/>
<evidence type="ECO:0000313" key="1">
    <source>
        <dbReference type="EMBL" id="OOF42968.1"/>
    </source>
</evidence>
<accession>A0A1V3IMD3</accession>
<dbReference type="Proteomes" id="UP000189433">
    <property type="component" value="Unassembled WGS sequence"/>
</dbReference>
<comment type="caution">
    <text evidence="1">The sequence shown here is derived from an EMBL/GenBank/DDBJ whole genome shotgun (WGS) entry which is preliminary data.</text>
</comment>
<proteinExistence type="predicted"/>
<protein>
    <submittedName>
        <fullName evidence="1">Uncharacterized protein</fullName>
    </submittedName>
</protein>
<reference evidence="1 2" key="1">
    <citation type="submission" date="2016-10" db="EMBL/GenBank/DDBJ databases">
        <title>Rodentibacter gen. nov. and new species.</title>
        <authorList>
            <person name="Christensen H."/>
        </authorList>
    </citation>
    <scope>NUCLEOTIDE SEQUENCE [LARGE SCALE GENOMIC DNA]</scope>
    <source>
        <strain evidence="1 2">CCUG17206</strain>
    </source>
</reference>
<keyword evidence="2" id="KW-1185">Reference proteome</keyword>
<evidence type="ECO:0000313" key="2">
    <source>
        <dbReference type="Proteomes" id="UP000189433"/>
    </source>
</evidence>
<gene>
    <name evidence="1" type="ORF">BKK50_05710</name>
</gene>
<organism evidence="1 2">
    <name type="scientific">Rodentibacter rarus</name>
    <dbReference type="NCBI Taxonomy" id="1908260"/>
    <lineage>
        <taxon>Bacteria</taxon>
        <taxon>Pseudomonadati</taxon>
        <taxon>Pseudomonadota</taxon>
        <taxon>Gammaproteobacteria</taxon>
        <taxon>Pasteurellales</taxon>
        <taxon>Pasteurellaceae</taxon>
        <taxon>Rodentibacter</taxon>
    </lineage>
</organism>
<dbReference type="EMBL" id="MLHJ01000047">
    <property type="protein sequence ID" value="OOF42968.1"/>
    <property type="molecule type" value="Genomic_DNA"/>
</dbReference>
<sequence length="60" mass="7080">MQDDLVEEQNKNRKKQYFVRSKSNIKNKFYIDEYSQARINLIACAENAKPIGDGNWIKTN</sequence>
<name>A0A1V3IMD3_9PAST</name>